<keyword evidence="4" id="KW-1185">Reference proteome</keyword>
<reference evidence="3 4" key="1">
    <citation type="journal article" date="2021" name="Front. Microbiol.">
        <title>Aerobic Denitrification and Heterotrophic Sulfur Oxidation in the Genus Halomonas Revealed by Six Novel Species Characterizations and Genome-Based Analysis.</title>
        <authorList>
            <person name="Wang L."/>
            <person name="Shao Z."/>
        </authorList>
    </citation>
    <scope>NUCLEOTIDE SEQUENCE [LARGE SCALE GENOMIC DNA]</scope>
    <source>
        <strain evidence="3 4">MCCC 1A05748</strain>
    </source>
</reference>
<dbReference type="InterPro" id="IPR035985">
    <property type="entry name" value="Ubiquitin-activating_enz"/>
</dbReference>
<comment type="caution">
    <text evidence="3">The sequence shown here is derived from an EMBL/GenBank/DDBJ whole genome shotgun (WGS) entry which is preliminary data.</text>
</comment>
<feature type="domain" description="Cap2 central linker" evidence="2">
    <location>
        <begin position="82"/>
        <end position="295"/>
    </location>
</feature>
<protein>
    <submittedName>
        <fullName evidence="3">ThiF family adenylyltransferase</fullName>
    </submittedName>
</protein>
<dbReference type="GO" id="GO:0016779">
    <property type="term" value="F:nucleotidyltransferase activity"/>
    <property type="evidence" value="ECO:0007669"/>
    <property type="project" value="UniProtKB-KW"/>
</dbReference>
<dbReference type="PANTHER" id="PTHR43267:SF1">
    <property type="entry name" value="TRNA THREONYLCARBAMOYLADENOSINE DEHYDRATASE"/>
    <property type="match status" value="1"/>
</dbReference>
<dbReference type="Pfam" id="PF26398">
    <property type="entry name" value="Cap2_linker"/>
    <property type="match status" value="1"/>
</dbReference>
<evidence type="ECO:0000313" key="4">
    <source>
        <dbReference type="Proteomes" id="UP001320154"/>
    </source>
</evidence>
<dbReference type="InterPro" id="IPR000594">
    <property type="entry name" value="ThiF_NAD_FAD-bd"/>
</dbReference>
<sequence length="532" mass="59518">MADPDIRIYPSAIDGIVATFPHQDYNGDPPEGLPWRLGKPCLERPAAVFRRDGWTGEPADFVERLIWRIGRLFLWIDAAATGNLLMDGDPLELPTYPEIDSTTVLGFWEESEDVHWLAEREDNWGFATISSISGARDTAVISCFMDAERRIFRRFGWSEVISVDFQRIDAVWVVLPVLALFEPWRSAATWSELSSLCEGVAVDLPQILSDAGAKLRRVQKPKQLGPVHLIIGFPLAERFGGQAERFHWIAIRNMRLCTRKDVRMGYSGKPEARRQWDRDFATSDRPLKWRRTANWAPDQLRKRGEAESEVRSKSVLIIGVGTLGASVAENLLRMGVTKMGLLDDDTMLIGNLSRHILTMVDAGHLKAERVAARLNMAAPDARVVSLPFEFPPTKSSQINKLEGWDVVIDCTASDAVLQAMGSFHWVTERLFVSLSMTWEAKGMFAYSASETGFPAIDAMERFAAVASQPDIERIGNMEGIGCWHPIFPATADDVNLWGSIGSKFIRRAILNREKAAAIFVQQEDGSVERSDA</sequence>
<dbReference type="Proteomes" id="UP001320154">
    <property type="component" value="Unassembled WGS sequence"/>
</dbReference>
<dbReference type="RefSeq" id="WP_234293607.1">
    <property type="nucleotide sequence ID" value="NZ_JABFTR010000013.1"/>
</dbReference>
<dbReference type="SUPFAM" id="SSF69572">
    <property type="entry name" value="Activating enzymes of the ubiquitin-like proteins"/>
    <property type="match status" value="1"/>
</dbReference>
<evidence type="ECO:0000259" key="2">
    <source>
        <dbReference type="Pfam" id="PF26398"/>
    </source>
</evidence>
<dbReference type="Gene3D" id="3.40.50.720">
    <property type="entry name" value="NAD(P)-binding Rossmann-like Domain"/>
    <property type="match status" value="1"/>
</dbReference>
<dbReference type="InterPro" id="IPR058964">
    <property type="entry name" value="Cap2_linker"/>
</dbReference>
<evidence type="ECO:0000313" key="3">
    <source>
        <dbReference type="EMBL" id="MCE8048518.1"/>
    </source>
</evidence>
<gene>
    <name evidence="3" type="ORF">HOP60_17465</name>
</gene>
<dbReference type="Pfam" id="PF00899">
    <property type="entry name" value="ThiF"/>
    <property type="match status" value="1"/>
</dbReference>
<name>A0ABS9B9E5_9GAMM</name>
<dbReference type="EMBL" id="JABFTQ010000013">
    <property type="protein sequence ID" value="MCE8048518.1"/>
    <property type="molecule type" value="Genomic_DNA"/>
</dbReference>
<keyword evidence="3" id="KW-0808">Transferase</keyword>
<organism evidence="3 4">
    <name type="scientific">Billgrantia desiderata</name>
    <dbReference type="NCBI Taxonomy" id="52021"/>
    <lineage>
        <taxon>Bacteria</taxon>
        <taxon>Pseudomonadati</taxon>
        <taxon>Pseudomonadota</taxon>
        <taxon>Gammaproteobacteria</taxon>
        <taxon>Oceanospirillales</taxon>
        <taxon>Halomonadaceae</taxon>
        <taxon>Billgrantia</taxon>
    </lineage>
</organism>
<proteinExistence type="predicted"/>
<dbReference type="PANTHER" id="PTHR43267">
    <property type="entry name" value="TRNA THREONYLCARBAMOYLADENOSINE DEHYDRATASE"/>
    <property type="match status" value="1"/>
</dbReference>
<keyword evidence="3" id="KW-0548">Nucleotidyltransferase</keyword>
<feature type="domain" description="THIF-type NAD/FAD binding fold" evidence="1">
    <location>
        <begin position="308"/>
        <end position="411"/>
    </location>
</feature>
<dbReference type="InterPro" id="IPR045886">
    <property type="entry name" value="ThiF/MoeB/HesA"/>
</dbReference>
<evidence type="ECO:0000259" key="1">
    <source>
        <dbReference type="Pfam" id="PF00899"/>
    </source>
</evidence>
<accession>A0ABS9B9E5</accession>